<protein>
    <recommendedName>
        <fullName evidence="3">Acetoacetate decarboxylase</fullName>
    </recommendedName>
</protein>
<evidence type="ECO:0000313" key="1">
    <source>
        <dbReference type="EMBL" id="KAL2271388.1"/>
    </source>
</evidence>
<evidence type="ECO:0000313" key="2">
    <source>
        <dbReference type="Proteomes" id="UP001600064"/>
    </source>
</evidence>
<dbReference type="PANTHER" id="PTHR40518">
    <property type="entry name" value="ACETOACETATE DECARBOXYLASE"/>
    <property type="match status" value="1"/>
</dbReference>
<name>A0ABR4DLY0_9PEZI</name>
<dbReference type="Gene3D" id="2.40.400.10">
    <property type="entry name" value="Acetoacetate decarboxylase-like"/>
    <property type="match status" value="1"/>
</dbReference>
<dbReference type="RefSeq" id="XP_070870112.1">
    <property type="nucleotide sequence ID" value="XM_071014428.1"/>
</dbReference>
<dbReference type="InterPro" id="IPR023375">
    <property type="entry name" value="ADC_dom_sf"/>
</dbReference>
<dbReference type="GeneID" id="98129072"/>
<proteinExistence type="predicted"/>
<comment type="caution">
    <text evidence="1">The sequence shown here is derived from an EMBL/GenBank/DDBJ whole genome shotgun (WGS) entry which is preliminary data.</text>
</comment>
<accession>A0ABR4DLY0</accession>
<sequence length="291" mass="32119">MSTTTAPTGPIALAPAPWKTEATVYMIPFWISQGAAASLPVKVYHPLEAESAFSSRAFGIPKGGFSLIMLIRYHATPVGPYDEMAISPGFFEYPVEDEGGGKATKSAMRVTSLYVSQKYTCWNGRTIWNFPKHLAHFHWIDNPDGSTHIRVFPHDHTQPFDPASPPDPATTKPFFQCTISPIPLVPSFPFTSSILSYIGLDLKLVQPPLPDAGPSAHDRELPGTEGWSALIDYGMKTKKATVMWGDFSQGEGEGEEFLPGMLGKKGVVTKLERAEAWFNVPERWDMPRHLL</sequence>
<dbReference type="SUPFAM" id="SSF160104">
    <property type="entry name" value="Acetoacetate decarboxylase-like"/>
    <property type="match status" value="1"/>
</dbReference>
<dbReference type="Proteomes" id="UP001600064">
    <property type="component" value="Unassembled WGS sequence"/>
</dbReference>
<dbReference type="EMBL" id="JAZGUE010000001">
    <property type="protein sequence ID" value="KAL2271388.1"/>
    <property type="molecule type" value="Genomic_DNA"/>
</dbReference>
<gene>
    <name evidence="1" type="ORF">VTJ83DRAFT_759</name>
</gene>
<evidence type="ECO:0008006" key="3">
    <source>
        <dbReference type="Google" id="ProtNLM"/>
    </source>
</evidence>
<organism evidence="1 2">
    <name type="scientific">Remersonia thermophila</name>
    <dbReference type="NCBI Taxonomy" id="72144"/>
    <lineage>
        <taxon>Eukaryota</taxon>
        <taxon>Fungi</taxon>
        <taxon>Dikarya</taxon>
        <taxon>Ascomycota</taxon>
        <taxon>Pezizomycotina</taxon>
        <taxon>Sordariomycetes</taxon>
        <taxon>Sordariomycetidae</taxon>
        <taxon>Sordariales</taxon>
        <taxon>Sordariales incertae sedis</taxon>
        <taxon>Remersonia</taxon>
    </lineage>
</organism>
<dbReference type="PANTHER" id="PTHR40518:SF1">
    <property type="entry name" value="ACETOACETATE DECARBOXYLASE"/>
    <property type="match status" value="1"/>
</dbReference>
<keyword evidence="2" id="KW-1185">Reference proteome</keyword>
<reference evidence="1 2" key="1">
    <citation type="journal article" date="2024" name="Commun. Biol.">
        <title>Comparative genomic analysis of thermophilic fungi reveals convergent evolutionary adaptations and gene losses.</title>
        <authorList>
            <person name="Steindorff A.S."/>
            <person name="Aguilar-Pontes M.V."/>
            <person name="Robinson A.J."/>
            <person name="Andreopoulos B."/>
            <person name="LaButti K."/>
            <person name="Kuo A."/>
            <person name="Mondo S."/>
            <person name="Riley R."/>
            <person name="Otillar R."/>
            <person name="Haridas S."/>
            <person name="Lipzen A."/>
            <person name="Grimwood J."/>
            <person name="Schmutz J."/>
            <person name="Clum A."/>
            <person name="Reid I.D."/>
            <person name="Moisan M.C."/>
            <person name="Butler G."/>
            <person name="Nguyen T.T.M."/>
            <person name="Dewar K."/>
            <person name="Conant G."/>
            <person name="Drula E."/>
            <person name="Henrissat B."/>
            <person name="Hansel C."/>
            <person name="Singer S."/>
            <person name="Hutchinson M.I."/>
            <person name="de Vries R.P."/>
            <person name="Natvig D.O."/>
            <person name="Powell A.J."/>
            <person name="Tsang A."/>
            <person name="Grigoriev I.V."/>
        </authorList>
    </citation>
    <scope>NUCLEOTIDE SEQUENCE [LARGE SCALE GENOMIC DNA]</scope>
    <source>
        <strain evidence="1 2">ATCC 22073</strain>
    </source>
</reference>